<keyword evidence="3" id="KW-1185">Reference proteome</keyword>
<dbReference type="SUPFAM" id="SSF52317">
    <property type="entry name" value="Class I glutamine amidotransferase-like"/>
    <property type="match status" value="1"/>
</dbReference>
<reference evidence="2" key="1">
    <citation type="journal article" date="2023" name="Mol. Phylogenet. Evol.">
        <title>Genome-scale phylogeny and comparative genomics of the fungal order Sordariales.</title>
        <authorList>
            <person name="Hensen N."/>
            <person name="Bonometti L."/>
            <person name="Westerberg I."/>
            <person name="Brannstrom I.O."/>
            <person name="Guillou S."/>
            <person name="Cros-Aarteil S."/>
            <person name="Calhoun S."/>
            <person name="Haridas S."/>
            <person name="Kuo A."/>
            <person name="Mondo S."/>
            <person name="Pangilinan J."/>
            <person name="Riley R."/>
            <person name="LaButti K."/>
            <person name="Andreopoulos B."/>
            <person name="Lipzen A."/>
            <person name="Chen C."/>
            <person name="Yan M."/>
            <person name="Daum C."/>
            <person name="Ng V."/>
            <person name="Clum A."/>
            <person name="Steindorff A."/>
            <person name="Ohm R.A."/>
            <person name="Martin F."/>
            <person name="Silar P."/>
            <person name="Natvig D.O."/>
            <person name="Lalanne C."/>
            <person name="Gautier V."/>
            <person name="Ament-Velasquez S.L."/>
            <person name="Kruys A."/>
            <person name="Hutchinson M.I."/>
            <person name="Powell A.J."/>
            <person name="Barry K."/>
            <person name="Miller A.N."/>
            <person name="Grigoriev I.V."/>
            <person name="Debuchy R."/>
            <person name="Gladieux P."/>
            <person name="Hiltunen Thoren M."/>
            <person name="Johannesson H."/>
        </authorList>
    </citation>
    <scope>NUCLEOTIDE SEQUENCE</scope>
    <source>
        <strain evidence="2">CBS 168.71</strain>
    </source>
</reference>
<keyword evidence="2" id="KW-0315">Glutamine amidotransferase</keyword>
<dbReference type="EMBL" id="JAUEPN010000004">
    <property type="protein sequence ID" value="KAK3295204.1"/>
    <property type="molecule type" value="Genomic_DNA"/>
</dbReference>
<comment type="caution">
    <text evidence="2">The sequence shown here is derived from an EMBL/GenBank/DDBJ whole genome shotgun (WGS) entry which is preliminary data.</text>
</comment>
<dbReference type="PROSITE" id="PS51273">
    <property type="entry name" value="GATASE_TYPE_1"/>
    <property type="match status" value="1"/>
</dbReference>
<reference evidence="2" key="2">
    <citation type="submission" date="2023-06" db="EMBL/GenBank/DDBJ databases">
        <authorList>
            <consortium name="Lawrence Berkeley National Laboratory"/>
            <person name="Haridas S."/>
            <person name="Hensen N."/>
            <person name="Bonometti L."/>
            <person name="Westerberg I."/>
            <person name="Brannstrom I.O."/>
            <person name="Guillou S."/>
            <person name="Cros-Aarteil S."/>
            <person name="Calhoun S."/>
            <person name="Kuo A."/>
            <person name="Mondo S."/>
            <person name="Pangilinan J."/>
            <person name="Riley R."/>
            <person name="Labutti K."/>
            <person name="Andreopoulos B."/>
            <person name="Lipzen A."/>
            <person name="Chen C."/>
            <person name="Yanf M."/>
            <person name="Daum C."/>
            <person name="Ng V."/>
            <person name="Clum A."/>
            <person name="Steindorff A."/>
            <person name="Ohm R."/>
            <person name="Martin F."/>
            <person name="Silar P."/>
            <person name="Natvig D."/>
            <person name="Lalanne C."/>
            <person name="Gautier V."/>
            <person name="Ament-Velasquez S.L."/>
            <person name="Kruys A."/>
            <person name="Hutchinson M.I."/>
            <person name="Powell A.J."/>
            <person name="Barry K."/>
            <person name="Miller A.N."/>
            <person name="Grigoriev I.V."/>
            <person name="Debuchy R."/>
            <person name="Gladieux P."/>
            <person name="Thoren M.H."/>
            <person name="Johannesson H."/>
        </authorList>
    </citation>
    <scope>NUCLEOTIDE SEQUENCE</scope>
    <source>
        <strain evidence="2">CBS 168.71</strain>
    </source>
</reference>
<dbReference type="GO" id="GO:0005634">
    <property type="term" value="C:nucleus"/>
    <property type="evidence" value="ECO:0007669"/>
    <property type="project" value="TreeGrafter"/>
</dbReference>
<sequence>MSPTRLQPPLRIAILLNSYRSPFITEIRDSYVRSTGAVAGDDAELTFFLPAEKPDDFPDPDAFDLIVVGGGNADPRKRHPWILRVHKFILDVVANHPRTKLCGICWGHQTISMLFGAELVDMETPELGVTDAKLTPVGRRFFERQSGNGAVRLQQHHRRGVGTPPRGFYELLVGHQAFLSHNRAILTLQGHPEKDAHCAKLRVRDATRWFGVDEGDKAALLQFEMAMDREHDGPEVWDRIFEWAREEHPGHGVRL</sequence>
<organism evidence="2 3">
    <name type="scientific">Chaetomium fimeti</name>
    <dbReference type="NCBI Taxonomy" id="1854472"/>
    <lineage>
        <taxon>Eukaryota</taxon>
        <taxon>Fungi</taxon>
        <taxon>Dikarya</taxon>
        <taxon>Ascomycota</taxon>
        <taxon>Pezizomycotina</taxon>
        <taxon>Sordariomycetes</taxon>
        <taxon>Sordariomycetidae</taxon>
        <taxon>Sordariales</taxon>
        <taxon>Chaetomiaceae</taxon>
        <taxon>Chaetomium</taxon>
    </lineage>
</organism>
<accession>A0AAE0LSH9</accession>
<dbReference type="Gene3D" id="3.40.50.880">
    <property type="match status" value="1"/>
</dbReference>
<dbReference type="PANTHER" id="PTHR42695">
    <property type="entry name" value="GLUTAMINE AMIDOTRANSFERASE YLR126C-RELATED"/>
    <property type="match status" value="1"/>
</dbReference>
<proteinExistence type="predicted"/>
<protein>
    <submittedName>
        <fullName evidence="2">Class I glutamine amidotransferase-like protein</fullName>
    </submittedName>
</protein>
<dbReference type="RefSeq" id="XP_062658718.1">
    <property type="nucleotide sequence ID" value="XM_062803700.1"/>
</dbReference>
<dbReference type="Proteomes" id="UP001278766">
    <property type="component" value="Unassembled WGS sequence"/>
</dbReference>
<dbReference type="InterPro" id="IPR017926">
    <property type="entry name" value="GATASE"/>
</dbReference>
<evidence type="ECO:0000313" key="3">
    <source>
        <dbReference type="Proteomes" id="UP001278766"/>
    </source>
</evidence>
<name>A0AAE0LSH9_9PEZI</name>
<evidence type="ECO:0000313" key="2">
    <source>
        <dbReference type="EMBL" id="KAK3295204.1"/>
    </source>
</evidence>
<dbReference type="GeneID" id="87840648"/>
<evidence type="ECO:0000259" key="1">
    <source>
        <dbReference type="Pfam" id="PF00117"/>
    </source>
</evidence>
<dbReference type="InterPro" id="IPR044992">
    <property type="entry name" value="ChyE-like"/>
</dbReference>
<dbReference type="GO" id="GO:0005829">
    <property type="term" value="C:cytosol"/>
    <property type="evidence" value="ECO:0007669"/>
    <property type="project" value="TreeGrafter"/>
</dbReference>
<dbReference type="PANTHER" id="PTHR42695:SF5">
    <property type="entry name" value="GLUTAMINE AMIDOTRANSFERASE YLR126C-RELATED"/>
    <property type="match status" value="1"/>
</dbReference>
<dbReference type="InterPro" id="IPR029062">
    <property type="entry name" value="Class_I_gatase-like"/>
</dbReference>
<dbReference type="AlphaFoldDB" id="A0AAE0LSH9"/>
<dbReference type="Pfam" id="PF00117">
    <property type="entry name" value="GATase"/>
    <property type="match status" value="1"/>
</dbReference>
<gene>
    <name evidence="2" type="ORF">B0H64DRAFT_394589</name>
</gene>
<feature type="domain" description="Glutamine amidotransferase" evidence="1">
    <location>
        <begin position="61"/>
        <end position="195"/>
    </location>
</feature>